<accession>A0A645JD01</accession>
<proteinExistence type="predicted"/>
<organism evidence="1">
    <name type="scientific">bioreactor metagenome</name>
    <dbReference type="NCBI Taxonomy" id="1076179"/>
    <lineage>
        <taxon>unclassified sequences</taxon>
        <taxon>metagenomes</taxon>
        <taxon>ecological metagenomes</taxon>
    </lineage>
</organism>
<protein>
    <submittedName>
        <fullName evidence="1">Uncharacterized protein</fullName>
    </submittedName>
</protein>
<evidence type="ECO:0000313" key="1">
    <source>
        <dbReference type="EMBL" id="MPN61052.1"/>
    </source>
</evidence>
<gene>
    <name evidence="1" type="ORF">SDC9_208786</name>
</gene>
<reference evidence="1" key="1">
    <citation type="submission" date="2019-08" db="EMBL/GenBank/DDBJ databases">
        <authorList>
            <person name="Kucharzyk K."/>
            <person name="Murdoch R.W."/>
            <person name="Higgins S."/>
            <person name="Loffler F."/>
        </authorList>
    </citation>
    <scope>NUCLEOTIDE SEQUENCE</scope>
</reference>
<name>A0A645JD01_9ZZZZ</name>
<dbReference type="EMBL" id="VSSQ01137135">
    <property type="protein sequence ID" value="MPN61052.1"/>
    <property type="molecule type" value="Genomic_DNA"/>
</dbReference>
<sequence>MRFLFKRNAAGKSSVIKNVLDAPQNDIAFPGDKQKAFRNFIKQPRCQLALMGNAHLFLQAGSDSA</sequence>
<dbReference type="AlphaFoldDB" id="A0A645JD01"/>
<comment type="caution">
    <text evidence="1">The sequence shown here is derived from an EMBL/GenBank/DDBJ whole genome shotgun (WGS) entry which is preliminary data.</text>
</comment>